<organism evidence="1 2">
    <name type="scientific">Gordonia sihwensis NBRC 108236</name>
    <dbReference type="NCBI Taxonomy" id="1223544"/>
    <lineage>
        <taxon>Bacteria</taxon>
        <taxon>Bacillati</taxon>
        <taxon>Actinomycetota</taxon>
        <taxon>Actinomycetes</taxon>
        <taxon>Mycobacteriales</taxon>
        <taxon>Gordoniaceae</taxon>
        <taxon>Gordonia</taxon>
    </lineage>
</organism>
<dbReference type="InterPro" id="IPR005198">
    <property type="entry name" value="Glyco_hydro_76"/>
</dbReference>
<dbReference type="eggNOG" id="COG4833">
    <property type="taxonomic scope" value="Bacteria"/>
</dbReference>
<dbReference type="GO" id="GO:0005975">
    <property type="term" value="P:carbohydrate metabolic process"/>
    <property type="evidence" value="ECO:0007669"/>
    <property type="project" value="InterPro"/>
</dbReference>
<evidence type="ECO:0000313" key="2">
    <source>
        <dbReference type="Proteomes" id="UP000035083"/>
    </source>
</evidence>
<dbReference type="PANTHER" id="PTHR47791">
    <property type="entry name" value="MEIOTICALLY UP-REGULATED GENE 191 PROTEIN"/>
    <property type="match status" value="1"/>
</dbReference>
<protein>
    <recommendedName>
        <fullName evidence="3">Glycosidase</fullName>
    </recommendedName>
</protein>
<reference evidence="1 2" key="1">
    <citation type="submission" date="2012-12" db="EMBL/GenBank/DDBJ databases">
        <title>Whole genome shotgun sequence of Gordonia sihwensis NBRC 108236.</title>
        <authorList>
            <person name="Yoshida I."/>
            <person name="Hosoyama A."/>
            <person name="Tsuchikane K."/>
            <person name="Ando Y."/>
            <person name="Baba S."/>
            <person name="Ohji S."/>
            <person name="Hamada M."/>
            <person name="Tamura T."/>
            <person name="Yamazoe A."/>
            <person name="Yamazaki S."/>
            <person name="Fujita N."/>
        </authorList>
    </citation>
    <scope>NUCLEOTIDE SEQUENCE [LARGE SCALE GENOMIC DNA]</scope>
    <source>
        <strain evidence="1 2">NBRC 108236</strain>
    </source>
</reference>
<accession>L7LGM5</accession>
<name>L7LGM5_9ACTN</name>
<evidence type="ECO:0000313" key="1">
    <source>
        <dbReference type="EMBL" id="GAC59213.1"/>
    </source>
</evidence>
<dbReference type="Pfam" id="PF03663">
    <property type="entry name" value="Glyco_hydro_76"/>
    <property type="match status" value="1"/>
</dbReference>
<dbReference type="PANTHER" id="PTHR47791:SF3">
    <property type="entry name" value="MEIOTICALLY UP-REGULATED GENE 191 PROTEIN"/>
    <property type="match status" value="1"/>
</dbReference>
<keyword evidence="2" id="KW-1185">Reference proteome</keyword>
<dbReference type="InterPro" id="IPR053169">
    <property type="entry name" value="MUG_Protein"/>
</dbReference>
<proteinExistence type="predicted"/>
<evidence type="ECO:0008006" key="3">
    <source>
        <dbReference type="Google" id="ProtNLM"/>
    </source>
</evidence>
<dbReference type="Proteomes" id="UP000035083">
    <property type="component" value="Unassembled WGS sequence"/>
</dbReference>
<dbReference type="InterPro" id="IPR008928">
    <property type="entry name" value="6-hairpin_glycosidase_sf"/>
</dbReference>
<dbReference type="Gene3D" id="1.50.10.20">
    <property type="match status" value="1"/>
</dbReference>
<dbReference type="SUPFAM" id="SSF48208">
    <property type="entry name" value="Six-hairpin glycosidases"/>
    <property type="match status" value="1"/>
</dbReference>
<gene>
    <name evidence="1" type="ORF">GSI01S_01_01770</name>
</gene>
<dbReference type="AlphaFoldDB" id="L7LGM5"/>
<dbReference type="EMBL" id="BANU01000001">
    <property type="protein sequence ID" value="GAC59213.1"/>
    <property type="molecule type" value="Genomic_DNA"/>
</dbReference>
<comment type="caution">
    <text evidence="1">The sequence shown here is derived from an EMBL/GenBank/DDBJ whole genome shotgun (WGS) entry which is preliminary data.</text>
</comment>
<sequence>MSDLVGLIAPANRLTGMSPDSKSAEVQAQDRAAAAQSAIAARHLRRVGGWLPFTRIGRVAWPMPGRPLSRERLTASWNYWWQAHLVDLLVDGAVHREDRRCADDAAALLRGIWVRNVAHWTNAYYDDMAWLGLALERAGRHLHDTAGTSHRRALHTLRDRMHDAWSPELGGGIPWRTTDSFFNTPANGPAAILLARTGRPDRAVEMADWIERELRLPSGLIADGVWSRPDGTRELDSTVFTYCQGVALGAETEAFRLTGSPVHLDRIDRILRAVGDRMTVDGVIRGAGGGDGGLFAGILARYLALVATDLPREAAGAGELRSAAAGLVLTAAQAAWDNRATDPQGLPVFGPDWHRPARLPDATGAAAQRIGGAVKSSSVPERDLSVQISAGILLEAAVSVTIGSSEHTGSATPD</sequence>